<sequence length="138" mass="15179">MGRSEPVIPTPGSTHRKVESVRVSATEGVQKRGAKRKNSKRGSGGVRERDWRHQGHGLLPLLEKWALSASGLSAIRYAREMQGIRQVVALTTIMVGDGIGVYLRNIKFNGSVASEKVESNLADARVYMLTHPKKFDVV</sequence>
<reference evidence="2" key="1">
    <citation type="journal article" date="2022" name="Mol. Ecol. Resour.">
        <title>The genomes of chicory, endive, great burdock and yacon provide insights into Asteraceae palaeo-polyploidization history and plant inulin production.</title>
        <authorList>
            <person name="Fan W."/>
            <person name="Wang S."/>
            <person name="Wang H."/>
            <person name="Wang A."/>
            <person name="Jiang F."/>
            <person name="Liu H."/>
            <person name="Zhao H."/>
            <person name="Xu D."/>
            <person name="Zhang Y."/>
        </authorList>
    </citation>
    <scope>NUCLEOTIDE SEQUENCE [LARGE SCALE GENOMIC DNA]</scope>
    <source>
        <strain evidence="2">cv. Niubang</strain>
    </source>
</reference>
<evidence type="ECO:0000313" key="1">
    <source>
        <dbReference type="EMBL" id="KAI3667136.1"/>
    </source>
</evidence>
<proteinExistence type="predicted"/>
<accession>A0ACB8XHH8</accession>
<reference evidence="1 2" key="2">
    <citation type="journal article" date="2022" name="Mol. Ecol. Resour.">
        <title>The genomes of chicory, endive, great burdock and yacon provide insights into Asteraceae paleo-polyploidization history and plant inulin production.</title>
        <authorList>
            <person name="Fan W."/>
            <person name="Wang S."/>
            <person name="Wang H."/>
            <person name="Wang A."/>
            <person name="Jiang F."/>
            <person name="Liu H."/>
            <person name="Zhao H."/>
            <person name="Xu D."/>
            <person name="Zhang Y."/>
        </authorList>
    </citation>
    <scope>NUCLEOTIDE SEQUENCE [LARGE SCALE GENOMIC DNA]</scope>
    <source>
        <strain evidence="2">cv. Niubang</strain>
    </source>
</reference>
<gene>
    <name evidence="1" type="ORF">L6452_42184</name>
</gene>
<dbReference type="Proteomes" id="UP001055879">
    <property type="component" value="Linkage Group LG17"/>
</dbReference>
<evidence type="ECO:0000313" key="2">
    <source>
        <dbReference type="Proteomes" id="UP001055879"/>
    </source>
</evidence>
<name>A0ACB8XHH8_ARCLA</name>
<keyword evidence="2" id="KW-1185">Reference proteome</keyword>
<dbReference type="EMBL" id="CM042063">
    <property type="protein sequence ID" value="KAI3667136.1"/>
    <property type="molecule type" value="Genomic_DNA"/>
</dbReference>
<protein>
    <submittedName>
        <fullName evidence="1">Uncharacterized protein</fullName>
    </submittedName>
</protein>
<comment type="caution">
    <text evidence="1">The sequence shown here is derived from an EMBL/GenBank/DDBJ whole genome shotgun (WGS) entry which is preliminary data.</text>
</comment>
<organism evidence="1 2">
    <name type="scientific">Arctium lappa</name>
    <name type="common">Greater burdock</name>
    <name type="synonym">Lappa major</name>
    <dbReference type="NCBI Taxonomy" id="4217"/>
    <lineage>
        <taxon>Eukaryota</taxon>
        <taxon>Viridiplantae</taxon>
        <taxon>Streptophyta</taxon>
        <taxon>Embryophyta</taxon>
        <taxon>Tracheophyta</taxon>
        <taxon>Spermatophyta</taxon>
        <taxon>Magnoliopsida</taxon>
        <taxon>eudicotyledons</taxon>
        <taxon>Gunneridae</taxon>
        <taxon>Pentapetalae</taxon>
        <taxon>asterids</taxon>
        <taxon>campanulids</taxon>
        <taxon>Asterales</taxon>
        <taxon>Asteraceae</taxon>
        <taxon>Carduoideae</taxon>
        <taxon>Cardueae</taxon>
        <taxon>Arctiinae</taxon>
        <taxon>Arctium</taxon>
    </lineage>
</organism>